<evidence type="ECO:0000313" key="13">
    <source>
        <dbReference type="Proteomes" id="UP000244855"/>
    </source>
</evidence>
<feature type="transmembrane region" description="Helical" evidence="9">
    <location>
        <begin position="923"/>
        <end position="942"/>
    </location>
</feature>
<keyword evidence="6 9" id="KW-1133">Transmembrane helix</keyword>
<evidence type="ECO:0000313" key="12">
    <source>
        <dbReference type="EMBL" id="PVH92092.1"/>
    </source>
</evidence>
<protein>
    <submittedName>
        <fullName evidence="12">P-loop containing nucleoside triphosphate hydrolase protein</fullName>
    </submittedName>
</protein>
<feature type="transmembrane region" description="Helical" evidence="9">
    <location>
        <begin position="174"/>
        <end position="194"/>
    </location>
</feature>
<dbReference type="GO" id="GO:0005743">
    <property type="term" value="C:mitochondrial inner membrane"/>
    <property type="evidence" value="ECO:0007669"/>
    <property type="project" value="TreeGrafter"/>
</dbReference>
<dbReference type="FunFam" id="3.40.50.300:FF:000604">
    <property type="entry name" value="ABC transporter B family member 28"/>
    <property type="match status" value="1"/>
</dbReference>
<feature type="transmembrane region" description="Helical" evidence="9">
    <location>
        <begin position="845"/>
        <end position="864"/>
    </location>
</feature>
<dbReference type="Proteomes" id="UP000244855">
    <property type="component" value="Unassembled WGS sequence"/>
</dbReference>
<dbReference type="InterPro" id="IPR017871">
    <property type="entry name" value="ABC_transporter-like_CS"/>
</dbReference>
<dbReference type="OrthoDB" id="6500128at2759"/>
<dbReference type="GO" id="GO:0015421">
    <property type="term" value="F:ABC-type oligopeptide transporter activity"/>
    <property type="evidence" value="ECO:0007669"/>
    <property type="project" value="TreeGrafter"/>
</dbReference>
<feature type="domain" description="ABC transporter" evidence="10">
    <location>
        <begin position="378"/>
        <end position="616"/>
    </location>
</feature>
<dbReference type="GO" id="GO:0016887">
    <property type="term" value="F:ATP hydrolysis activity"/>
    <property type="evidence" value="ECO:0007669"/>
    <property type="project" value="InterPro"/>
</dbReference>
<keyword evidence="5" id="KW-0067">ATP-binding</keyword>
<evidence type="ECO:0000256" key="1">
    <source>
        <dbReference type="ARBA" id="ARBA00004141"/>
    </source>
</evidence>
<evidence type="ECO:0000256" key="7">
    <source>
        <dbReference type="ARBA" id="ARBA00023136"/>
    </source>
</evidence>
<feature type="transmembrane region" description="Helical" evidence="9">
    <location>
        <begin position="803"/>
        <end position="825"/>
    </location>
</feature>
<dbReference type="Gene3D" id="1.20.1560.10">
    <property type="entry name" value="ABC transporter type 1, transmembrane domain"/>
    <property type="match status" value="2"/>
</dbReference>
<evidence type="ECO:0000256" key="3">
    <source>
        <dbReference type="ARBA" id="ARBA00022692"/>
    </source>
</evidence>
<organism evidence="12 13">
    <name type="scientific">Periconia macrospinosa</name>
    <dbReference type="NCBI Taxonomy" id="97972"/>
    <lineage>
        <taxon>Eukaryota</taxon>
        <taxon>Fungi</taxon>
        <taxon>Dikarya</taxon>
        <taxon>Ascomycota</taxon>
        <taxon>Pezizomycotina</taxon>
        <taxon>Dothideomycetes</taxon>
        <taxon>Pleosporomycetidae</taxon>
        <taxon>Pleosporales</taxon>
        <taxon>Massarineae</taxon>
        <taxon>Periconiaceae</taxon>
        <taxon>Periconia</taxon>
    </lineage>
</organism>
<name>A0A2V1D233_9PLEO</name>
<dbReference type="PROSITE" id="PS50929">
    <property type="entry name" value="ABC_TM1F"/>
    <property type="match status" value="2"/>
</dbReference>
<reference evidence="12 13" key="1">
    <citation type="journal article" date="2018" name="Sci. Rep.">
        <title>Comparative genomics provides insights into the lifestyle and reveals functional heterogeneity of dark septate endophytic fungi.</title>
        <authorList>
            <person name="Knapp D.G."/>
            <person name="Nemeth J.B."/>
            <person name="Barry K."/>
            <person name="Hainaut M."/>
            <person name="Henrissat B."/>
            <person name="Johnson J."/>
            <person name="Kuo A."/>
            <person name="Lim J.H.P."/>
            <person name="Lipzen A."/>
            <person name="Nolan M."/>
            <person name="Ohm R.A."/>
            <person name="Tamas L."/>
            <person name="Grigoriev I.V."/>
            <person name="Spatafora J.W."/>
            <person name="Nagy L.G."/>
            <person name="Kovacs G.M."/>
        </authorList>
    </citation>
    <scope>NUCLEOTIDE SEQUENCE [LARGE SCALE GENOMIC DNA]</scope>
    <source>
        <strain evidence="12 13">DSE2036</strain>
    </source>
</reference>
<evidence type="ECO:0000259" key="11">
    <source>
        <dbReference type="PROSITE" id="PS50929"/>
    </source>
</evidence>
<feature type="transmembrane region" description="Helical" evidence="9">
    <location>
        <begin position="948"/>
        <end position="966"/>
    </location>
</feature>
<dbReference type="InterPro" id="IPR003593">
    <property type="entry name" value="AAA+_ATPase"/>
</dbReference>
<feature type="compositionally biased region" description="Polar residues" evidence="8">
    <location>
        <begin position="1"/>
        <end position="21"/>
    </location>
</feature>
<evidence type="ECO:0000256" key="2">
    <source>
        <dbReference type="ARBA" id="ARBA00022448"/>
    </source>
</evidence>
<dbReference type="InterPro" id="IPR039421">
    <property type="entry name" value="Type_1_exporter"/>
</dbReference>
<proteinExistence type="predicted"/>
<dbReference type="CDD" id="cd18578">
    <property type="entry name" value="ABC_6TM_Pgp_ABCB1_D2_like"/>
    <property type="match status" value="1"/>
</dbReference>
<dbReference type="Pfam" id="PF00664">
    <property type="entry name" value="ABC_membrane"/>
    <property type="match status" value="2"/>
</dbReference>
<dbReference type="CDD" id="cd18577">
    <property type="entry name" value="ABC_6TM_Pgp_ABCB1_D1_like"/>
    <property type="match status" value="1"/>
</dbReference>
<keyword evidence="2" id="KW-0813">Transport</keyword>
<dbReference type="Gene3D" id="3.40.50.300">
    <property type="entry name" value="P-loop containing nucleotide triphosphate hydrolases"/>
    <property type="match status" value="2"/>
</dbReference>
<dbReference type="SMART" id="SM00382">
    <property type="entry name" value="AAA"/>
    <property type="match status" value="2"/>
</dbReference>
<keyword evidence="4" id="KW-0547">Nucleotide-binding</keyword>
<dbReference type="Pfam" id="PF00005">
    <property type="entry name" value="ABC_tran"/>
    <property type="match status" value="2"/>
</dbReference>
<feature type="region of interest" description="Disordered" evidence="8">
    <location>
        <begin position="721"/>
        <end position="752"/>
    </location>
</feature>
<feature type="region of interest" description="Disordered" evidence="8">
    <location>
        <begin position="1"/>
        <end position="27"/>
    </location>
</feature>
<dbReference type="PANTHER" id="PTHR43394">
    <property type="entry name" value="ATP-DEPENDENT PERMEASE MDL1, MITOCHONDRIAL"/>
    <property type="match status" value="1"/>
</dbReference>
<dbReference type="GO" id="GO:0005524">
    <property type="term" value="F:ATP binding"/>
    <property type="evidence" value="ECO:0007669"/>
    <property type="project" value="UniProtKB-KW"/>
</dbReference>
<keyword evidence="13" id="KW-1185">Reference proteome</keyword>
<evidence type="ECO:0000256" key="6">
    <source>
        <dbReference type="ARBA" id="ARBA00022989"/>
    </source>
</evidence>
<dbReference type="SUPFAM" id="SSF90123">
    <property type="entry name" value="ABC transporter transmembrane region"/>
    <property type="match status" value="2"/>
</dbReference>
<feature type="transmembrane region" description="Helical" evidence="9">
    <location>
        <begin position="200"/>
        <end position="221"/>
    </location>
</feature>
<dbReference type="InterPro" id="IPR036640">
    <property type="entry name" value="ABC1_TM_sf"/>
</dbReference>
<evidence type="ECO:0000256" key="8">
    <source>
        <dbReference type="SAM" id="MobiDB-lite"/>
    </source>
</evidence>
<comment type="subcellular location">
    <subcellularLocation>
        <location evidence="1">Membrane</location>
        <topology evidence="1">Multi-pass membrane protein</topology>
    </subcellularLocation>
</comment>
<gene>
    <name evidence="12" type="ORF">DM02DRAFT_605791</name>
</gene>
<sequence length="1405" mass="156279">MATSSVSSPTIEPAKLSTSQVGEEGGDLRTSTWKDLFGFTTRRHLPILFVAFLAALVAALANPAIAVVFGSVFHQFTEFGAGRITAAEFLRQISKYCTYLTAFGCASWIANSIYFMLFLSFGELQAYSARQTIFTALLRKDMAWYDTRDTGIAALLPSVQMQIRDLQLSLSQPFGEIVQCIFGATASLAVALYSSWNLTLVVICSVPVVYIAMSLLSGMLAKRAHEQSDMMRQALAVVTNTISHIESVKYFNGEHSQLQKYLNAIIRSGGAYKKQASIRSMQMGITQFFTLSIFVQGFWYGSYLVMKGEKNPGQVLTTFWAAMLTVHSITAFLPQYIVIQKGKVAGARLKSLAVRVSKDTFGTEVMGDLKPQQASGNIEFRRVSFAYPSRPDQLALRQVSINFAAGHTTFVIGRSGSGKSTLGQLLVRFYRPSSGIVRFDGVPLEYLDTRWLRQQITLVEQHSVLFNDTISHNIALGCQDREVSQSEIQEVVTFAMLQQMIKDLPKGYDTVIGSQNTGLSGGQRQRMALARARLRDTPVLILDESTSALDYITRSAIIKAIREWRANKTTIIITHDISQILPDDRVYVMDNAQLVQQGVRKEMETQFNSPFTKFLETQEEGEPKDEIPLDDTEEIMSLYTDSEEEGLAKPNRRSFVPFFRQSIIVSPFDDEMAAYYTPRESLECDVERPTHYTLKAPPGSRPSTDGEIVTVGKPRLISVSRPRSHNQKETVPTQKEILTDRPLPPLPENREDIPSFRKTFREKREMRKALRKMKKEPPSTIPPLRIMEILGSVWPRVGWSSRLSLIAGVICALIHAAATPTFGYIFSQLLETFYNPEDQKRKAMIWSLSILAVSIIDGLATYGWNAFFEMAAQTWVNALKLEAMKRLLMQPREFFEKKENDISRLAECLDQFAEEARNLPGRFCGILLVMLSTMTIAVIWSMVICWRLTLLSLASLFCMLCIIKTYNAISHHWERLANEADETVGKILHETFVNIRTVRCLCLEKAFGAKYSGSVSNSLRIGIKRSVYSGSMYGLSYASSPLITALLFFWGGYNVSKGYFPTIKFLEAFNILMLSVAHVGLIANYIPQINVARDAGSRLIRLTRLPQDSHELSGTDQLFSAGDISLNKVNFTYPARPDHPVLHDVSFEIPSGSCTAIVGTSGSGKSTIAALLLKLYPTPAGDSRRHPSLSISGQDINRLHTFTLRSRIAVVSQTPVIFPGTIAENIIYGLSPSNRLTTPENIRAAAEAAGAAEFIESLPQSYRTAIGEGGTGLSGGQAQRIAIARALVREPDILILDEATSALDVESAGTIRDTIQRLVRDSKAAGRHFFDHQFGNTMRQRASVVGKKQMTVIIITHAKEMMAIAEHIVMLDKGRVVDEGSFDELKRRKGAFAQLLKGKRVSVGE</sequence>
<dbReference type="PANTHER" id="PTHR43394:SF15">
    <property type="entry name" value="ALPHA-FACTOR-TRANSPORTING ATPASE"/>
    <property type="match status" value="1"/>
</dbReference>
<dbReference type="SUPFAM" id="SSF52540">
    <property type="entry name" value="P-loop containing nucleoside triphosphate hydrolases"/>
    <property type="match status" value="2"/>
</dbReference>
<evidence type="ECO:0000256" key="5">
    <source>
        <dbReference type="ARBA" id="ARBA00022840"/>
    </source>
</evidence>
<feature type="domain" description="ABC transmembrane type-1" evidence="11">
    <location>
        <begin position="49"/>
        <end position="341"/>
    </location>
</feature>
<dbReference type="EMBL" id="KZ805724">
    <property type="protein sequence ID" value="PVH92092.1"/>
    <property type="molecule type" value="Genomic_DNA"/>
</dbReference>
<feature type="transmembrane region" description="Helical" evidence="9">
    <location>
        <begin position="47"/>
        <end position="73"/>
    </location>
</feature>
<feature type="transmembrane region" description="Helical" evidence="9">
    <location>
        <begin position="288"/>
        <end position="306"/>
    </location>
</feature>
<dbReference type="STRING" id="97972.A0A2V1D233"/>
<dbReference type="PROSITE" id="PS00211">
    <property type="entry name" value="ABC_TRANSPORTER_1"/>
    <property type="match status" value="1"/>
</dbReference>
<dbReference type="GO" id="GO:0090374">
    <property type="term" value="P:oligopeptide export from mitochondrion"/>
    <property type="evidence" value="ECO:0007669"/>
    <property type="project" value="TreeGrafter"/>
</dbReference>
<evidence type="ECO:0000256" key="4">
    <source>
        <dbReference type="ARBA" id="ARBA00022741"/>
    </source>
</evidence>
<feature type="transmembrane region" description="Helical" evidence="9">
    <location>
        <begin position="318"/>
        <end position="339"/>
    </location>
</feature>
<feature type="transmembrane region" description="Helical" evidence="9">
    <location>
        <begin position="99"/>
        <end position="121"/>
    </location>
</feature>
<dbReference type="FunFam" id="3.40.50.300:FF:001471">
    <property type="entry name" value="P-loop containing nucleoside triphosphate hydrolase protein"/>
    <property type="match status" value="1"/>
</dbReference>
<keyword evidence="3 9" id="KW-0812">Transmembrane</keyword>
<keyword evidence="7 9" id="KW-0472">Membrane</keyword>
<dbReference type="InterPro" id="IPR027417">
    <property type="entry name" value="P-loop_NTPase"/>
</dbReference>
<feature type="transmembrane region" description="Helical" evidence="9">
    <location>
        <begin position="1034"/>
        <end position="1053"/>
    </location>
</feature>
<evidence type="ECO:0000256" key="9">
    <source>
        <dbReference type="SAM" id="Phobius"/>
    </source>
</evidence>
<accession>A0A2V1D233</accession>
<dbReference type="PROSITE" id="PS50893">
    <property type="entry name" value="ABC_TRANSPORTER_2"/>
    <property type="match status" value="2"/>
</dbReference>
<dbReference type="InterPro" id="IPR011527">
    <property type="entry name" value="ABC1_TM_dom"/>
</dbReference>
<feature type="domain" description="ABC transporter" evidence="10">
    <location>
        <begin position="1124"/>
        <end position="1398"/>
    </location>
</feature>
<evidence type="ECO:0000259" key="10">
    <source>
        <dbReference type="PROSITE" id="PS50893"/>
    </source>
</evidence>
<dbReference type="InterPro" id="IPR003439">
    <property type="entry name" value="ABC_transporter-like_ATP-bd"/>
</dbReference>
<feature type="domain" description="ABC transmembrane type-1" evidence="11">
    <location>
        <begin position="806"/>
        <end position="1089"/>
    </location>
</feature>
<keyword evidence="12" id="KW-0378">Hydrolase</keyword>